<protein>
    <submittedName>
        <fullName evidence="3">Transmembrane protein 217B</fullName>
    </submittedName>
</protein>
<dbReference type="RefSeq" id="XP_060045717.1">
    <property type="nucleotide sequence ID" value="XM_060189734.1"/>
</dbReference>
<reference evidence="3" key="1">
    <citation type="submission" date="2025-08" db="UniProtKB">
        <authorList>
            <consortium name="RefSeq"/>
        </authorList>
    </citation>
    <scope>IDENTIFICATION</scope>
</reference>
<keyword evidence="1 3" id="KW-0812">Transmembrane</keyword>
<evidence type="ECO:0000256" key="1">
    <source>
        <dbReference type="SAM" id="Phobius"/>
    </source>
</evidence>
<organism evidence="2 3">
    <name type="scientific">Erinaceus europaeus</name>
    <name type="common">Western European hedgehog</name>
    <dbReference type="NCBI Taxonomy" id="9365"/>
    <lineage>
        <taxon>Eukaryota</taxon>
        <taxon>Metazoa</taxon>
        <taxon>Chordata</taxon>
        <taxon>Craniata</taxon>
        <taxon>Vertebrata</taxon>
        <taxon>Euteleostomi</taxon>
        <taxon>Mammalia</taxon>
        <taxon>Eutheria</taxon>
        <taxon>Laurasiatheria</taxon>
        <taxon>Eulipotyphla</taxon>
        <taxon>Erinaceidae</taxon>
        <taxon>Erinaceinae</taxon>
        <taxon>Erinaceus</taxon>
    </lineage>
</organism>
<accession>A0ABM3XA71</accession>
<proteinExistence type="predicted"/>
<evidence type="ECO:0000313" key="3">
    <source>
        <dbReference type="RefSeq" id="XP_060045717.1"/>
    </source>
</evidence>
<feature type="transmembrane region" description="Helical" evidence="1">
    <location>
        <begin position="120"/>
        <end position="141"/>
    </location>
</feature>
<dbReference type="PANTHER" id="PTHR34928">
    <property type="entry name" value="TRANSMEMBRANE PROTEIN 217"/>
    <property type="match status" value="1"/>
</dbReference>
<name>A0ABM3XA71_ERIEU</name>
<keyword evidence="2" id="KW-1185">Reference proteome</keyword>
<feature type="transmembrane region" description="Helical" evidence="1">
    <location>
        <begin position="82"/>
        <end position="108"/>
    </location>
</feature>
<feature type="transmembrane region" description="Helical" evidence="1">
    <location>
        <begin position="58"/>
        <end position="76"/>
    </location>
</feature>
<gene>
    <name evidence="3" type="primary">TMEM217B</name>
</gene>
<keyword evidence="1" id="KW-1133">Transmembrane helix</keyword>
<feature type="transmembrane region" description="Helical" evidence="1">
    <location>
        <begin position="6"/>
        <end position="24"/>
    </location>
</feature>
<dbReference type="InterPro" id="IPR027862">
    <property type="entry name" value="DUF4534"/>
</dbReference>
<dbReference type="PANTHER" id="PTHR34928:SF3">
    <property type="entry name" value="TRANSMEMBRANE PROTEIN 217B-RELATED"/>
    <property type="match status" value="1"/>
</dbReference>
<dbReference type="Proteomes" id="UP001652624">
    <property type="component" value="Chromosome 4"/>
</dbReference>
<evidence type="ECO:0000313" key="2">
    <source>
        <dbReference type="Proteomes" id="UP001652624"/>
    </source>
</evidence>
<dbReference type="GeneID" id="132538081"/>
<keyword evidence="1" id="KW-0472">Membrane</keyword>
<sequence length="184" mass="21627">MNNKMLSSIVGLFSVLSTIQFLIFDVNQISYIGSDNRYNIYLETRSWSFLEFMAHRKAISIGLSIITIIISISLLYCLHVNHYIGLLCYALWIIVYEFTNFALVLLIIGSIRDLFRELSYLLLFFQISRMLLHFLFLPFVFKYAYQLYNECKTTIQIGRRKRSSSSIVDQWTPVGPRTLYRKSN</sequence>
<dbReference type="Pfam" id="PF15049">
    <property type="entry name" value="DUF4534"/>
    <property type="match status" value="1"/>
</dbReference>